<evidence type="ECO:0000313" key="1">
    <source>
        <dbReference type="EMBL" id="GAI86620.1"/>
    </source>
</evidence>
<proteinExistence type="predicted"/>
<dbReference type="EMBL" id="BARW01006144">
    <property type="protein sequence ID" value="GAI86620.1"/>
    <property type="molecule type" value="Genomic_DNA"/>
</dbReference>
<sequence>MLKTSKRAKNRAQAEELLKEIVDEDILEHQTTVKASLLLCDLLIEELQLSGEEELIEEIHQLLDKLFVIAEKEENHALRAEVYWLQSRLALLKFDTQEARRKLTQAQLIADGKGLHRLARKISAEYDSLLDQLDKWEKLEQEDIQLTERLQETRINELTDNVLKQREIKLPQSEDEEPVQLLLIAEKSGLSVFSKSFKSLIEVEEQLLGGLLTAMRGFSDEIFSQPLERVKIGEFILILHASSPFLICYVFKGQSYSAMKKVLLFCNQ</sequence>
<feature type="non-terminal residue" evidence="1">
    <location>
        <position position="268"/>
    </location>
</feature>
<organism evidence="1">
    <name type="scientific">marine sediment metagenome</name>
    <dbReference type="NCBI Taxonomy" id="412755"/>
    <lineage>
        <taxon>unclassified sequences</taxon>
        <taxon>metagenomes</taxon>
        <taxon>ecological metagenomes</taxon>
    </lineage>
</organism>
<protein>
    <submittedName>
        <fullName evidence="1">Uncharacterized protein</fullName>
    </submittedName>
</protein>
<name>X1TGB3_9ZZZZ</name>
<reference evidence="1" key="1">
    <citation type="journal article" date="2014" name="Front. Microbiol.">
        <title>High frequency of phylogenetically diverse reductive dehalogenase-homologous genes in deep subseafloor sedimentary metagenomes.</title>
        <authorList>
            <person name="Kawai M."/>
            <person name="Futagami T."/>
            <person name="Toyoda A."/>
            <person name="Takaki Y."/>
            <person name="Nishi S."/>
            <person name="Hori S."/>
            <person name="Arai W."/>
            <person name="Tsubouchi T."/>
            <person name="Morono Y."/>
            <person name="Uchiyama I."/>
            <person name="Ito T."/>
            <person name="Fujiyama A."/>
            <person name="Inagaki F."/>
            <person name="Takami H."/>
        </authorList>
    </citation>
    <scope>NUCLEOTIDE SEQUENCE</scope>
    <source>
        <strain evidence="1">Expedition CK06-06</strain>
    </source>
</reference>
<dbReference type="AlphaFoldDB" id="X1TGB3"/>
<accession>X1TGB3</accession>
<gene>
    <name evidence="1" type="ORF">S12H4_12880</name>
</gene>
<comment type="caution">
    <text evidence="1">The sequence shown here is derived from an EMBL/GenBank/DDBJ whole genome shotgun (WGS) entry which is preliminary data.</text>
</comment>